<reference evidence="2 3" key="1">
    <citation type="submission" date="2013-07" db="EMBL/GenBank/DDBJ databases">
        <title>The Genome Sequence of Cryptococcus heveanensis BCC8398.</title>
        <authorList>
            <consortium name="The Broad Institute Genome Sequencing Platform"/>
            <person name="Cuomo C."/>
            <person name="Litvintseva A."/>
            <person name="Chen Y."/>
            <person name="Heitman J."/>
            <person name="Sun S."/>
            <person name="Springer D."/>
            <person name="Dromer F."/>
            <person name="Young S.K."/>
            <person name="Zeng Q."/>
            <person name="Gargeya S."/>
            <person name="Fitzgerald M."/>
            <person name="Abouelleil A."/>
            <person name="Alvarado L."/>
            <person name="Berlin A.M."/>
            <person name="Chapman S.B."/>
            <person name="Dewar J."/>
            <person name="Goldberg J."/>
            <person name="Griggs A."/>
            <person name="Gujja S."/>
            <person name="Hansen M."/>
            <person name="Howarth C."/>
            <person name="Imamovic A."/>
            <person name="Larimer J."/>
            <person name="McCowan C."/>
            <person name="Murphy C."/>
            <person name="Pearson M."/>
            <person name="Priest M."/>
            <person name="Roberts A."/>
            <person name="Saif S."/>
            <person name="Shea T."/>
            <person name="Sykes S."/>
            <person name="Wortman J."/>
            <person name="Nusbaum C."/>
            <person name="Birren B."/>
        </authorList>
    </citation>
    <scope>NUCLEOTIDE SEQUENCE [LARGE SCALE GENOMIC DNA]</scope>
    <source>
        <strain evidence="2 3">BCC8398</strain>
    </source>
</reference>
<dbReference type="OrthoDB" id="3358869at2759"/>
<keyword evidence="1" id="KW-0175">Coiled coil</keyword>
<dbReference type="GO" id="GO:0042729">
    <property type="term" value="C:DASH complex"/>
    <property type="evidence" value="ECO:0007669"/>
    <property type="project" value="TreeGrafter"/>
</dbReference>
<dbReference type="GO" id="GO:0051010">
    <property type="term" value="F:microtubule plus-end binding"/>
    <property type="evidence" value="ECO:0007669"/>
    <property type="project" value="TreeGrafter"/>
</dbReference>
<protein>
    <submittedName>
        <fullName evidence="2">Uncharacterized protein</fullName>
    </submittedName>
</protein>
<evidence type="ECO:0000313" key="3">
    <source>
        <dbReference type="Proteomes" id="UP000092666"/>
    </source>
</evidence>
<dbReference type="PANTHER" id="PTHR28289:SF1">
    <property type="entry name" value="DASH COMPLEX SUBUNIT HSK3"/>
    <property type="match status" value="1"/>
</dbReference>
<reference evidence="3" key="2">
    <citation type="submission" date="2013-12" db="EMBL/GenBank/DDBJ databases">
        <title>Evolution of pathogenesis and genome organization in the Tremellales.</title>
        <authorList>
            <person name="Cuomo C."/>
            <person name="Litvintseva A."/>
            <person name="Heitman J."/>
            <person name="Chen Y."/>
            <person name="Sun S."/>
            <person name="Springer D."/>
            <person name="Dromer F."/>
            <person name="Young S."/>
            <person name="Zeng Q."/>
            <person name="Chapman S."/>
            <person name="Gujja S."/>
            <person name="Saif S."/>
            <person name="Birren B."/>
        </authorList>
    </citation>
    <scope>NUCLEOTIDE SEQUENCE [LARGE SCALE GENOMIC DNA]</scope>
    <source>
        <strain evidence="3">BCC8398</strain>
    </source>
</reference>
<dbReference type="PANTHER" id="PTHR28289">
    <property type="entry name" value="DASH COMPLEX SUBUNIT HSK3"/>
    <property type="match status" value="1"/>
</dbReference>
<dbReference type="EMBL" id="KI669498">
    <property type="protein sequence ID" value="OCF35623.1"/>
    <property type="molecule type" value="Genomic_DNA"/>
</dbReference>
<organism evidence="2 3">
    <name type="scientific">Kwoniella heveanensis BCC8398</name>
    <dbReference type="NCBI Taxonomy" id="1296120"/>
    <lineage>
        <taxon>Eukaryota</taxon>
        <taxon>Fungi</taxon>
        <taxon>Dikarya</taxon>
        <taxon>Basidiomycota</taxon>
        <taxon>Agaricomycotina</taxon>
        <taxon>Tremellomycetes</taxon>
        <taxon>Tremellales</taxon>
        <taxon>Cryptococcaceae</taxon>
        <taxon>Kwoniella</taxon>
    </lineage>
</organism>
<name>A0A1B9GX71_9TREE</name>
<dbReference type="InterPro" id="IPR013183">
    <property type="entry name" value="Hsk3-like"/>
</dbReference>
<evidence type="ECO:0000256" key="1">
    <source>
        <dbReference type="SAM" id="Coils"/>
    </source>
</evidence>
<gene>
    <name evidence="2" type="ORF">I316_02678</name>
</gene>
<proteinExistence type="predicted"/>
<dbReference type="GO" id="GO:0008608">
    <property type="term" value="P:attachment of spindle microtubules to kinetochore"/>
    <property type="evidence" value="ECO:0007669"/>
    <property type="project" value="InterPro"/>
</dbReference>
<dbReference type="Pfam" id="PF08227">
    <property type="entry name" value="DASH_Hsk3"/>
    <property type="match status" value="1"/>
</dbReference>
<evidence type="ECO:0000313" key="2">
    <source>
        <dbReference type="EMBL" id="OCF35623.1"/>
    </source>
</evidence>
<dbReference type="AlphaFoldDB" id="A0A1B9GX71"/>
<dbReference type="InterPro" id="IPR042332">
    <property type="entry name" value="Hsk3"/>
</dbReference>
<sequence length="88" mass="9459">MSSNPSTLKQRHYAALSSRLKSLQANLAESELQLDMMAEHLGYMNRLGVACGSQFMAVSRLLDVEIAQANEEAYAPPASSSQQTQGGA</sequence>
<feature type="coiled-coil region" evidence="1">
    <location>
        <begin position="13"/>
        <end position="40"/>
    </location>
</feature>
<keyword evidence="3" id="KW-1185">Reference proteome</keyword>
<accession>A0A1B9GX71</accession>
<dbReference type="Proteomes" id="UP000092666">
    <property type="component" value="Unassembled WGS sequence"/>
</dbReference>